<proteinExistence type="predicted"/>
<dbReference type="Pfam" id="PF00107">
    <property type="entry name" value="ADH_zinc_N"/>
    <property type="match status" value="1"/>
</dbReference>
<dbReference type="PANTHER" id="PTHR44154">
    <property type="entry name" value="QUINONE OXIDOREDUCTASE"/>
    <property type="match status" value="1"/>
</dbReference>
<accession>A0ABQ5Q2H3</accession>
<gene>
    <name evidence="3" type="ORF">GETHPA_04220</name>
</gene>
<evidence type="ECO:0000259" key="2">
    <source>
        <dbReference type="SMART" id="SM00829"/>
    </source>
</evidence>
<keyword evidence="1" id="KW-0521">NADP</keyword>
<evidence type="ECO:0000313" key="4">
    <source>
        <dbReference type="Proteomes" id="UP001165089"/>
    </source>
</evidence>
<keyword evidence="4" id="KW-1185">Reference proteome</keyword>
<dbReference type="InterPro" id="IPR036291">
    <property type="entry name" value="NAD(P)-bd_dom_sf"/>
</dbReference>
<dbReference type="RefSeq" id="WP_285722536.1">
    <property type="nucleotide sequence ID" value="NZ_BSDD01000001.1"/>
</dbReference>
<organism evidence="3 4">
    <name type="scientific">Geothrix rubra</name>
    <dbReference type="NCBI Taxonomy" id="2927977"/>
    <lineage>
        <taxon>Bacteria</taxon>
        <taxon>Pseudomonadati</taxon>
        <taxon>Acidobacteriota</taxon>
        <taxon>Holophagae</taxon>
        <taxon>Holophagales</taxon>
        <taxon>Holophagaceae</taxon>
        <taxon>Geothrix</taxon>
    </lineage>
</organism>
<evidence type="ECO:0000313" key="3">
    <source>
        <dbReference type="EMBL" id="GLH68889.1"/>
    </source>
</evidence>
<dbReference type="Proteomes" id="UP001165089">
    <property type="component" value="Unassembled WGS sequence"/>
</dbReference>
<dbReference type="SUPFAM" id="SSF50129">
    <property type="entry name" value="GroES-like"/>
    <property type="match status" value="1"/>
</dbReference>
<dbReference type="PANTHER" id="PTHR44154:SF1">
    <property type="entry name" value="QUINONE OXIDOREDUCTASE"/>
    <property type="match status" value="1"/>
</dbReference>
<sequence length="353" mass="37228">MAQPFRFRVNQHGPAGSPVRETFEPAAPKPGWVRLELRAMALNHLDLWTTVGLPGYPLPLPVTPGCDGAGVLDAVGEGTALPPGVEAGGSVMIAPGLSCGLCPACLRGDDMLCPTYGVLGHVADGTAATHVLVPAANLLPIPGNWSFEQAAAFPLVFLTAWEMLVHKARLCPGETVLVWGGGSGVGSAAIQLVKALGGSAIAVVGNDEKAMKCWDLGAEHVIVRGDLKALPGKVRDLTGKRGVDVVFEHTGALTWGASLAACARGGRIVTCGATTGRETTFDLRALFAKQLQVLGSYMGRREHLWTLLSLVQKNPTNPPFRPVIDRVFDLGDYPEAQRHLERGQGFGKVVCRV</sequence>
<dbReference type="Pfam" id="PF08240">
    <property type="entry name" value="ADH_N"/>
    <property type="match status" value="1"/>
</dbReference>
<dbReference type="Gene3D" id="3.40.50.720">
    <property type="entry name" value="NAD(P)-binding Rossmann-like Domain"/>
    <property type="match status" value="1"/>
</dbReference>
<evidence type="ECO:0000256" key="1">
    <source>
        <dbReference type="ARBA" id="ARBA00022857"/>
    </source>
</evidence>
<dbReference type="EMBL" id="BSDD01000001">
    <property type="protein sequence ID" value="GLH68889.1"/>
    <property type="molecule type" value="Genomic_DNA"/>
</dbReference>
<dbReference type="InterPro" id="IPR051603">
    <property type="entry name" value="Zinc-ADH_QOR/CCCR"/>
</dbReference>
<dbReference type="InterPro" id="IPR011032">
    <property type="entry name" value="GroES-like_sf"/>
</dbReference>
<dbReference type="Gene3D" id="3.90.180.10">
    <property type="entry name" value="Medium-chain alcohol dehydrogenases, catalytic domain"/>
    <property type="match status" value="1"/>
</dbReference>
<dbReference type="SMART" id="SM00829">
    <property type="entry name" value="PKS_ER"/>
    <property type="match status" value="1"/>
</dbReference>
<name>A0ABQ5Q2H3_9BACT</name>
<dbReference type="InterPro" id="IPR020843">
    <property type="entry name" value="ER"/>
</dbReference>
<reference evidence="3 4" key="1">
    <citation type="journal article" date="2023" name="Antonie Van Leeuwenhoek">
        <title>Mesoterricola silvestris gen. nov., sp. nov., Mesoterricola sediminis sp. nov., Geothrix oryzae sp. nov., Geothrix edaphica sp. nov., Geothrix rubra sp. nov., and Geothrix limicola sp. nov., six novel members of Acidobacteriota isolated from soils.</title>
        <authorList>
            <person name="Itoh H."/>
            <person name="Sugisawa Y."/>
            <person name="Mise K."/>
            <person name="Xu Z."/>
            <person name="Kuniyasu M."/>
            <person name="Ushijima N."/>
            <person name="Kawano K."/>
            <person name="Kobayashi E."/>
            <person name="Shiratori Y."/>
            <person name="Masuda Y."/>
            <person name="Senoo K."/>
        </authorList>
    </citation>
    <scope>NUCLEOTIDE SEQUENCE [LARGE SCALE GENOMIC DNA]</scope>
    <source>
        <strain evidence="3 4">Red803</strain>
    </source>
</reference>
<feature type="domain" description="Enoyl reductase (ER)" evidence="2">
    <location>
        <begin position="13"/>
        <end position="351"/>
    </location>
</feature>
<comment type="caution">
    <text evidence="3">The sequence shown here is derived from an EMBL/GenBank/DDBJ whole genome shotgun (WGS) entry which is preliminary data.</text>
</comment>
<dbReference type="SUPFAM" id="SSF51735">
    <property type="entry name" value="NAD(P)-binding Rossmann-fold domains"/>
    <property type="match status" value="1"/>
</dbReference>
<protein>
    <submittedName>
        <fullName evidence="3">Alcohol dehydrogenase</fullName>
    </submittedName>
</protein>
<dbReference type="InterPro" id="IPR013149">
    <property type="entry name" value="ADH-like_C"/>
</dbReference>
<dbReference type="InterPro" id="IPR013154">
    <property type="entry name" value="ADH-like_N"/>
</dbReference>